<proteinExistence type="predicted"/>
<dbReference type="EMBL" id="CCYD01000524">
    <property type="protein sequence ID" value="CEG41104.1"/>
    <property type="molecule type" value="Genomic_DNA"/>
</dbReference>
<keyword evidence="2" id="KW-1185">Reference proteome</keyword>
<dbReference type="GeneID" id="36406324"/>
<dbReference type="Proteomes" id="UP000054928">
    <property type="component" value="Unassembled WGS sequence"/>
</dbReference>
<accession>A0A0P1AJT3</accession>
<reference evidence="2" key="1">
    <citation type="submission" date="2014-09" db="EMBL/GenBank/DDBJ databases">
        <authorList>
            <person name="Sharma Rahul"/>
            <person name="Thines Marco"/>
        </authorList>
    </citation>
    <scope>NUCLEOTIDE SEQUENCE [LARGE SCALE GENOMIC DNA]</scope>
</reference>
<name>A0A0P1AJT3_PLAHL</name>
<dbReference type="AlphaFoldDB" id="A0A0P1AJT3"/>
<sequence>MYYIGCSGTGIYSSQLSTWYGFKSDGINKVSGRYELLASQNALNGIEHIASKTYIVLV</sequence>
<protein>
    <submittedName>
        <fullName evidence="1">Uncharacterized protein</fullName>
    </submittedName>
</protein>
<evidence type="ECO:0000313" key="2">
    <source>
        <dbReference type="Proteomes" id="UP000054928"/>
    </source>
</evidence>
<dbReference type="RefSeq" id="XP_024577473.1">
    <property type="nucleotide sequence ID" value="XM_024726836.1"/>
</dbReference>
<organism evidence="1 2">
    <name type="scientific">Plasmopara halstedii</name>
    <name type="common">Downy mildew of sunflower</name>
    <dbReference type="NCBI Taxonomy" id="4781"/>
    <lineage>
        <taxon>Eukaryota</taxon>
        <taxon>Sar</taxon>
        <taxon>Stramenopiles</taxon>
        <taxon>Oomycota</taxon>
        <taxon>Peronosporomycetes</taxon>
        <taxon>Peronosporales</taxon>
        <taxon>Peronosporaceae</taxon>
        <taxon>Plasmopara</taxon>
    </lineage>
</organism>
<evidence type="ECO:0000313" key="1">
    <source>
        <dbReference type="EMBL" id="CEG41104.1"/>
    </source>
</evidence>